<proteinExistence type="predicted"/>
<dbReference type="OrthoDB" id="938855at2"/>
<organism evidence="2 3">
    <name type="scientific">Phyllobacterium brassicacearum</name>
    <dbReference type="NCBI Taxonomy" id="314235"/>
    <lineage>
        <taxon>Bacteria</taxon>
        <taxon>Pseudomonadati</taxon>
        <taxon>Pseudomonadota</taxon>
        <taxon>Alphaproteobacteria</taxon>
        <taxon>Hyphomicrobiales</taxon>
        <taxon>Phyllobacteriaceae</taxon>
        <taxon>Phyllobacterium</taxon>
    </lineage>
</organism>
<accession>A0A2P7BB97</accession>
<dbReference type="InterPro" id="IPR029063">
    <property type="entry name" value="SAM-dependent_MTases_sf"/>
</dbReference>
<gene>
    <name evidence="2" type="ORF">CU102_23075</name>
</gene>
<dbReference type="InterPro" id="IPR006342">
    <property type="entry name" value="FkbM_mtfrase"/>
</dbReference>
<dbReference type="Proteomes" id="UP000241444">
    <property type="component" value="Unassembled WGS sequence"/>
</dbReference>
<dbReference type="Pfam" id="PF05050">
    <property type="entry name" value="Methyltransf_21"/>
    <property type="match status" value="1"/>
</dbReference>
<evidence type="ECO:0000313" key="3">
    <source>
        <dbReference type="Proteomes" id="UP000241444"/>
    </source>
</evidence>
<dbReference type="EMBL" id="PGGO01000023">
    <property type="protein sequence ID" value="PSH63745.1"/>
    <property type="molecule type" value="Genomic_DNA"/>
</dbReference>
<dbReference type="AlphaFoldDB" id="A0A2P7BB97"/>
<protein>
    <recommendedName>
        <fullName evidence="1">Methyltransferase FkbM domain-containing protein</fullName>
    </recommendedName>
</protein>
<dbReference type="RefSeq" id="WP_106713443.1">
    <property type="nucleotide sequence ID" value="NZ_PGGO01000023.1"/>
</dbReference>
<evidence type="ECO:0000259" key="1">
    <source>
        <dbReference type="Pfam" id="PF05050"/>
    </source>
</evidence>
<feature type="domain" description="Methyltransferase FkbM" evidence="1">
    <location>
        <begin position="16"/>
        <end position="91"/>
    </location>
</feature>
<keyword evidence="3" id="KW-1185">Reference proteome</keyword>
<dbReference type="SUPFAM" id="SSF53335">
    <property type="entry name" value="S-adenosyl-L-methionine-dependent methyltransferases"/>
    <property type="match status" value="1"/>
</dbReference>
<dbReference type="Gene3D" id="3.40.50.150">
    <property type="entry name" value="Vaccinia Virus protein VP39"/>
    <property type="match status" value="1"/>
</dbReference>
<reference evidence="3" key="1">
    <citation type="submission" date="2017-11" db="EMBL/GenBank/DDBJ databases">
        <authorList>
            <person name="Kuznetsova I."/>
            <person name="Sazanova A."/>
            <person name="Chirak E."/>
            <person name="Safronova V."/>
            <person name="Willems A."/>
        </authorList>
    </citation>
    <scope>NUCLEOTIDE SEQUENCE [LARGE SCALE GENOMIC DNA]</scope>
    <source>
        <strain evidence="3">STM 196</strain>
    </source>
</reference>
<comment type="caution">
    <text evidence="2">The sequence shown here is derived from an EMBL/GenBank/DDBJ whole genome shotgun (WGS) entry which is preliminary data.</text>
</comment>
<sequence>MKGKYAELRETSPVKTSLKTIKVRVRRLDTILADHEPQLRRVDILAVDVEGWELNVMRGFSLNRYRPMVVILENLFDSPDYVEYMKGCGYSLWSKLPPNDIYVRDQSQIANAWGAVKRRLKLA</sequence>
<evidence type="ECO:0000313" key="2">
    <source>
        <dbReference type="EMBL" id="PSH63745.1"/>
    </source>
</evidence>
<name>A0A2P7BB97_9HYPH</name>